<comment type="caution">
    <text evidence="8">The sequence shown here is derived from an EMBL/GenBank/DDBJ whole genome shotgun (WGS) entry which is preliminary data.</text>
</comment>
<evidence type="ECO:0000256" key="1">
    <source>
        <dbReference type="ARBA" id="ARBA00004635"/>
    </source>
</evidence>
<dbReference type="PATRIC" id="fig|1614.7.peg.261"/>
<feature type="transmembrane region" description="Helical" evidence="7">
    <location>
        <begin position="7"/>
        <end position="26"/>
    </location>
</feature>
<keyword evidence="5" id="KW-0564">Palmitate</keyword>
<keyword evidence="3" id="KW-0732">Signal</keyword>
<evidence type="ECO:0000256" key="5">
    <source>
        <dbReference type="ARBA" id="ARBA00023139"/>
    </source>
</evidence>
<protein>
    <submittedName>
        <fullName evidence="8">Methionine ABC transporter substrate-binding protein</fullName>
    </submittedName>
</protein>
<evidence type="ECO:0000256" key="3">
    <source>
        <dbReference type="ARBA" id="ARBA00022729"/>
    </source>
</evidence>
<keyword evidence="7" id="KW-1133">Transmembrane helix</keyword>
<dbReference type="OrthoDB" id="9812878at2"/>
<dbReference type="PANTHER" id="PTHR30429:SF1">
    <property type="entry name" value="D-METHIONINE-BINDING LIPOPROTEIN METQ-RELATED"/>
    <property type="match status" value="1"/>
</dbReference>
<dbReference type="InterPro" id="IPR004872">
    <property type="entry name" value="Lipoprotein_NlpA"/>
</dbReference>
<keyword evidence="7" id="KW-0812">Transmembrane</keyword>
<evidence type="ECO:0000256" key="6">
    <source>
        <dbReference type="ARBA" id="ARBA00023288"/>
    </source>
</evidence>
<dbReference type="EMBL" id="JOJZ01000009">
    <property type="protein sequence ID" value="KID42342.1"/>
    <property type="molecule type" value="Genomic_DNA"/>
</dbReference>
<dbReference type="GeneID" id="74912961"/>
<dbReference type="GO" id="GO:0016020">
    <property type="term" value="C:membrane"/>
    <property type="evidence" value="ECO:0007669"/>
    <property type="project" value="UniProtKB-SubCell"/>
</dbReference>
<organism evidence="8 9">
    <name type="scientific">Fructilactobacillus fructivorans</name>
    <dbReference type="NCBI Taxonomy" id="1614"/>
    <lineage>
        <taxon>Bacteria</taxon>
        <taxon>Bacillati</taxon>
        <taxon>Bacillota</taxon>
        <taxon>Bacilli</taxon>
        <taxon>Lactobacillales</taxon>
        <taxon>Lactobacillaceae</taxon>
        <taxon>Fructilactobacillus</taxon>
    </lineage>
</organism>
<accession>A0A0C1PNM7</accession>
<dbReference type="Gene3D" id="3.40.190.10">
    <property type="entry name" value="Periplasmic binding protein-like II"/>
    <property type="match status" value="2"/>
</dbReference>
<dbReference type="SUPFAM" id="SSF53850">
    <property type="entry name" value="Periplasmic binding protein-like II"/>
    <property type="match status" value="1"/>
</dbReference>
<dbReference type="Proteomes" id="UP000031397">
    <property type="component" value="Unassembled WGS sequence"/>
</dbReference>
<sequence length="286" mass="31909">MRRIWKWIVGIAIVLVVVGLGAYQFGYKPAQSPKTVTLGSYGPDTQVWEYIAKLPETKKVGINLQVKDFSDGVSLNKATVEGQVDVNAFQMESYLKYFNQNNKKGKLAVLGTTYLEPMGLYSNRYKSVNAIPDKSTIAISSNPANTARSLKLLQSAGLIKLGGEPKNGLYQPRNVTDNRKDLKFREVDDHTGPRLLNDKTVAAVVIGNTMALQSNLNVKKDAIYHEQLNEDTKGNINVIATNAKNKNDPNYKKLVKLYHSKPAQKYIKQKFHGTKIDVNKPASYFN</sequence>
<reference evidence="8 9" key="1">
    <citation type="submission" date="2014-06" db="EMBL/GenBank/DDBJ databases">
        <title>Functional and comparative genomic analyses of the Drosophila gut microbiota identify candidate symbiosis factors.</title>
        <authorList>
            <person name="Newell P.D."/>
            <person name="Chaston J.M."/>
            <person name="Douglas A.E."/>
        </authorList>
    </citation>
    <scope>NUCLEOTIDE SEQUENCE [LARGE SCALE GENOMIC DNA]</scope>
    <source>
        <strain evidence="8 9">DmCS_002</strain>
    </source>
</reference>
<proteinExistence type="inferred from homology"/>
<gene>
    <name evidence="8" type="ORF">LfDm3_0271</name>
</gene>
<comment type="similarity">
    <text evidence="2">Belongs to the NlpA lipoprotein family.</text>
</comment>
<evidence type="ECO:0000313" key="8">
    <source>
        <dbReference type="EMBL" id="KID42342.1"/>
    </source>
</evidence>
<evidence type="ECO:0000256" key="7">
    <source>
        <dbReference type="SAM" id="Phobius"/>
    </source>
</evidence>
<keyword evidence="4 7" id="KW-0472">Membrane</keyword>
<keyword evidence="6" id="KW-0449">Lipoprotein</keyword>
<keyword evidence="9" id="KW-1185">Reference proteome</keyword>
<comment type="subcellular location">
    <subcellularLocation>
        <location evidence="1">Membrane</location>
        <topology evidence="1">Lipid-anchor</topology>
    </subcellularLocation>
</comment>
<evidence type="ECO:0000313" key="9">
    <source>
        <dbReference type="Proteomes" id="UP000031397"/>
    </source>
</evidence>
<name>A0A0C1PNM7_9LACO</name>
<dbReference type="PANTHER" id="PTHR30429">
    <property type="entry name" value="D-METHIONINE-BINDING LIPOPROTEIN METQ"/>
    <property type="match status" value="1"/>
</dbReference>
<evidence type="ECO:0000256" key="4">
    <source>
        <dbReference type="ARBA" id="ARBA00023136"/>
    </source>
</evidence>
<dbReference type="RefSeq" id="WP_039143350.1">
    <property type="nucleotide sequence ID" value="NZ_JOJZ01000009.1"/>
</dbReference>
<dbReference type="Pfam" id="PF03180">
    <property type="entry name" value="Lipoprotein_9"/>
    <property type="match status" value="1"/>
</dbReference>
<dbReference type="AlphaFoldDB" id="A0A0C1PNM7"/>
<evidence type="ECO:0000256" key="2">
    <source>
        <dbReference type="ARBA" id="ARBA00008973"/>
    </source>
</evidence>